<organism evidence="4">
    <name type="scientific">Photinus pyralis</name>
    <name type="common">Common eastern firefly</name>
    <name type="synonym">Lampyris pyralis</name>
    <dbReference type="NCBI Taxonomy" id="7054"/>
    <lineage>
        <taxon>Eukaryota</taxon>
        <taxon>Metazoa</taxon>
        <taxon>Ecdysozoa</taxon>
        <taxon>Arthropoda</taxon>
        <taxon>Hexapoda</taxon>
        <taxon>Insecta</taxon>
        <taxon>Pterygota</taxon>
        <taxon>Neoptera</taxon>
        <taxon>Endopterygota</taxon>
        <taxon>Coleoptera</taxon>
        <taxon>Polyphaga</taxon>
        <taxon>Elateriformia</taxon>
        <taxon>Elateroidea</taxon>
        <taxon>Lampyridae</taxon>
        <taxon>Lampyrinae</taxon>
        <taxon>Photinus</taxon>
    </lineage>
</organism>
<dbReference type="Pfam" id="PF01465">
    <property type="entry name" value="GRIP"/>
    <property type="match status" value="1"/>
</dbReference>
<feature type="compositionally biased region" description="Polar residues" evidence="2">
    <location>
        <begin position="142"/>
        <end position="164"/>
    </location>
</feature>
<proteinExistence type="predicted"/>
<feature type="region of interest" description="Disordered" evidence="2">
    <location>
        <begin position="44"/>
        <end position="177"/>
    </location>
</feature>
<protein>
    <recommendedName>
        <fullName evidence="3">GRIP domain-containing protein</fullName>
    </recommendedName>
</protein>
<name>A0A1Y1N808_PHOPY</name>
<reference evidence="4" key="1">
    <citation type="journal article" date="2016" name="Sci. Rep.">
        <title>Molecular characterization of firefly nuptial gifts: a multi-omics approach sheds light on postcopulatory sexual selection.</title>
        <authorList>
            <person name="Al-Wathiqui N."/>
            <person name="Fallon T.R."/>
            <person name="South A."/>
            <person name="Weng J.K."/>
            <person name="Lewis S.M."/>
        </authorList>
    </citation>
    <scope>NUCLEOTIDE SEQUENCE</scope>
</reference>
<evidence type="ECO:0000256" key="1">
    <source>
        <dbReference type="SAM" id="Coils"/>
    </source>
</evidence>
<feature type="compositionally biased region" description="Polar residues" evidence="2">
    <location>
        <begin position="44"/>
        <end position="68"/>
    </location>
</feature>
<dbReference type="AlphaFoldDB" id="A0A1Y1N808"/>
<evidence type="ECO:0000256" key="2">
    <source>
        <dbReference type="SAM" id="MobiDB-lite"/>
    </source>
</evidence>
<sequence length="603" mass="67966">MTRRNFPSQYARRSVNYVNQSAINSQYSIFRVQFEMSGDVCQHHQQAKTQSTPLQSKIPISSPSQCGTPRTRVRLGGESVSKTVPKALQRGHSFMESGEKNRSSHGLRPSGVAPRPQSIKTEPRNSVALNRATGVAPHTPTRMRSLSLSISNARVTSPKSSQPSVPFLPKTPPSSPNDHNRFCRDWDLDSLTSSISCLSVASCDHASVAHNGTTYSGRSKKYVVHCSEHSGATGGDYLTPTQRAHRQIKRLKQLLHQTQKDLDLKDTDILKLTKEVVELRLYKAALHSPEDKSNSSSDGVTVREIETDGSRLHAVIEKGSSCADSGHYEDLCNSSVHSKESVIDEHVSPYKVKTTADVGISVDLGPRDVQSEHQRLVVEYERRLQELVRNHEEECHQMKRKHNDKVDELLQRLSDVNARYWELVPDLDSAKQHIKELEQQLEDACKKLEEEEKKHKESYLQMYNKGQEAAKFEHVRQISMTAEGNTRVSVPELLHQLEETQNELEKVKDLEYASSSNSSQPLLSAKEAVSLWVLGARKAMYRQLLEARNKNKIDPEITLQFLKSAIYYFLTDKENNQGHLRAIQSILGFTPSEISTIDKARMT</sequence>
<feature type="domain" description="GRIP" evidence="3">
    <location>
        <begin position="552"/>
        <end position="600"/>
    </location>
</feature>
<evidence type="ECO:0000259" key="3">
    <source>
        <dbReference type="PROSITE" id="PS50913"/>
    </source>
</evidence>
<accession>A0A1Y1N808</accession>
<keyword evidence="1" id="KW-0175">Coiled coil</keyword>
<dbReference type="PROSITE" id="PS50913">
    <property type="entry name" value="GRIP"/>
    <property type="match status" value="1"/>
</dbReference>
<dbReference type="EMBL" id="GEZM01010758">
    <property type="protein sequence ID" value="JAV93849.1"/>
    <property type="molecule type" value="Transcribed_RNA"/>
</dbReference>
<feature type="coiled-coil region" evidence="1">
    <location>
        <begin position="370"/>
        <end position="461"/>
    </location>
</feature>
<dbReference type="InterPro" id="IPR000237">
    <property type="entry name" value="GRIP_dom"/>
</dbReference>
<evidence type="ECO:0000313" key="4">
    <source>
        <dbReference type="EMBL" id="JAV93849.1"/>
    </source>
</evidence>